<evidence type="ECO:0000259" key="2">
    <source>
        <dbReference type="Pfam" id="PF13581"/>
    </source>
</evidence>
<accession>A0A1Z3HPI4</accession>
<dbReference type="OrthoDB" id="424943at2"/>
<dbReference type="RefSeq" id="WP_080804773.1">
    <property type="nucleotide sequence ID" value="NZ_CP021983.2"/>
</dbReference>
<dbReference type="AlphaFoldDB" id="A0A1Z3HPI4"/>
<evidence type="ECO:0000313" key="3">
    <source>
        <dbReference type="EMBL" id="ASC72213.1"/>
    </source>
</evidence>
<dbReference type="PANTHER" id="PTHR35526">
    <property type="entry name" value="ANTI-SIGMA-F FACTOR RSBW-RELATED"/>
    <property type="match status" value="1"/>
</dbReference>
<dbReference type="CDD" id="cd16936">
    <property type="entry name" value="HATPase_RsbW-like"/>
    <property type="match status" value="1"/>
</dbReference>
<dbReference type="InterPro" id="IPR050267">
    <property type="entry name" value="Anti-sigma-factor_SerPK"/>
</dbReference>
<dbReference type="InterPro" id="IPR003594">
    <property type="entry name" value="HATPase_dom"/>
</dbReference>
<reference evidence="3 4" key="1">
    <citation type="journal article" date="2016" name="Biochim. Biophys. Acta">
        <title>Characterization of red-shifted phycobilisomes isolated from the chlorophyll f-containing cyanobacterium Halomicronema hongdechloris.</title>
        <authorList>
            <person name="Li Y."/>
            <person name="Lin Y."/>
            <person name="Garvey C.J."/>
            <person name="Birch D."/>
            <person name="Corkery R.W."/>
            <person name="Loughlin P.C."/>
            <person name="Scheer H."/>
            <person name="Willows R.D."/>
            <person name="Chen M."/>
        </authorList>
    </citation>
    <scope>NUCLEOTIDE SEQUENCE [LARGE SCALE GENOMIC DNA]</scope>
    <source>
        <strain evidence="3 4">C2206</strain>
    </source>
</reference>
<keyword evidence="3" id="KW-0808">Transferase</keyword>
<keyword evidence="4" id="KW-1185">Reference proteome</keyword>
<dbReference type="SUPFAM" id="SSF55874">
    <property type="entry name" value="ATPase domain of HSP90 chaperone/DNA topoisomerase II/histidine kinase"/>
    <property type="match status" value="1"/>
</dbReference>
<sequence>MKTELHIPSDPRFLMVVENWLLDALRVELAQQSDWPQVASRLRLALVEAYSNVVRHAHAEQPSLPTVMVLQVTDVAISLEVWDSGIGFDLSSSPEHLPAPSDCRDGGYGWLILCRLMDEVQYYRQVEGGRNCLRLTSFLKPTSLVPSLGHSGQ</sequence>
<keyword evidence="1" id="KW-0723">Serine/threonine-protein kinase</keyword>
<dbReference type="InterPro" id="IPR036890">
    <property type="entry name" value="HATPase_C_sf"/>
</dbReference>
<evidence type="ECO:0000313" key="4">
    <source>
        <dbReference type="Proteomes" id="UP000191901"/>
    </source>
</evidence>
<dbReference type="KEGG" id="hhg:XM38_031680"/>
<name>A0A1Z3HPI4_9CYAN</name>
<protein>
    <submittedName>
        <fullName evidence="3">Serine-protein kinase RsbW</fullName>
        <ecNumber evidence="3">2.7.11.1</ecNumber>
    </submittedName>
</protein>
<dbReference type="GO" id="GO:0004674">
    <property type="term" value="F:protein serine/threonine kinase activity"/>
    <property type="evidence" value="ECO:0007669"/>
    <property type="project" value="UniProtKB-KW"/>
</dbReference>
<dbReference type="EMBL" id="CP021983">
    <property type="protein sequence ID" value="ASC72213.1"/>
    <property type="molecule type" value="Genomic_DNA"/>
</dbReference>
<organism evidence="3 4">
    <name type="scientific">Halomicronema hongdechloris C2206</name>
    <dbReference type="NCBI Taxonomy" id="1641165"/>
    <lineage>
        <taxon>Bacteria</taxon>
        <taxon>Bacillati</taxon>
        <taxon>Cyanobacteriota</taxon>
        <taxon>Cyanophyceae</taxon>
        <taxon>Nodosilineales</taxon>
        <taxon>Nodosilineaceae</taxon>
        <taxon>Halomicronema</taxon>
    </lineage>
</organism>
<dbReference type="Pfam" id="PF13581">
    <property type="entry name" value="HATPase_c_2"/>
    <property type="match status" value="1"/>
</dbReference>
<gene>
    <name evidence="3" type="primary">rsbW_2</name>
    <name evidence="3" type="ORF">XM38_031680</name>
</gene>
<dbReference type="Gene3D" id="3.30.565.10">
    <property type="entry name" value="Histidine kinase-like ATPase, C-terminal domain"/>
    <property type="match status" value="1"/>
</dbReference>
<proteinExistence type="predicted"/>
<dbReference type="EC" id="2.7.11.1" evidence="3"/>
<dbReference type="Proteomes" id="UP000191901">
    <property type="component" value="Chromosome"/>
</dbReference>
<keyword evidence="3" id="KW-0418">Kinase</keyword>
<feature type="domain" description="Histidine kinase/HSP90-like ATPase" evidence="2">
    <location>
        <begin position="31"/>
        <end position="136"/>
    </location>
</feature>
<evidence type="ECO:0000256" key="1">
    <source>
        <dbReference type="ARBA" id="ARBA00022527"/>
    </source>
</evidence>
<dbReference type="PANTHER" id="PTHR35526:SF3">
    <property type="entry name" value="ANTI-SIGMA-F FACTOR RSBW"/>
    <property type="match status" value="1"/>
</dbReference>
<dbReference type="STRING" id="1641165.XM38_00035"/>